<sequence>MTAHQLAFDFADPVVVPRPSPAPRAPISDTRRARADRGAMGYHAGLSAEVQVARDYERRGYPLVARRWRGKAGEIDLVFCDGDGFVFVEVKKSRSFDRAIERLSRHQIRRVMKAAEEFVGDQPTGSLTEMRFDVALLNTHGMIRVLENAFL</sequence>
<evidence type="ECO:0000313" key="3">
    <source>
        <dbReference type="EMBL" id="GGG80825.1"/>
    </source>
</evidence>
<protein>
    <recommendedName>
        <fullName evidence="2">UPF0102 protein GCM10011415_32860</fullName>
    </recommendedName>
</protein>
<dbReference type="InterPro" id="IPR011856">
    <property type="entry name" value="tRNA_endonuc-like_dom_sf"/>
</dbReference>
<proteinExistence type="inferred from homology"/>
<comment type="similarity">
    <text evidence="1 2">Belongs to the UPF0102 family.</text>
</comment>
<dbReference type="InterPro" id="IPR003509">
    <property type="entry name" value="UPF0102_YraN-like"/>
</dbReference>
<evidence type="ECO:0000256" key="1">
    <source>
        <dbReference type="ARBA" id="ARBA00006738"/>
    </source>
</evidence>
<dbReference type="PANTHER" id="PTHR34039:SF1">
    <property type="entry name" value="UPF0102 PROTEIN YRAN"/>
    <property type="match status" value="1"/>
</dbReference>
<accession>A0A8J3EHQ8</accession>
<dbReference type="Pfam" id="PF02021">
    <property type="entry name" value="UPF0102"/>
    <property type="match status" value="1"/>
</dbReference>
<dbReference type="EMBL" id="BMJV01000007">
    <property type="protein sequence ID" value="GGG80825.1"/>
    <property type="molecule type" value="Genomic_DNA"/>
</dbReference>
<dbReference type="HAMAP" id="MF_00048">
    <property type="entry name" value="UPF0102"/>
    <property type="match status" value="1"/>
</dbReference>
<keyword evidence="4" id="KW-1185">Reference proteome</keyword>
<dbReference type="AlphaFoldDB" id="A0A8J3EHQ8"/>
<organism evidence="3 4">
    <name type="scientific">Salipiger pallidus</name>
    <dbReference type="NCBI Taxonomy" id="1775170"/>
    <lineage>
        <taxon>Bacteria</taxon>
        <taxon>Pseudomonadati</taxon>
        <taxon>Pseudomonadota</taxon>
        <taxon>Alphaproteobacteria</taxon>
        <taxon>Rhodobacterales</taxon>
        <taxon>Roseobacteraceae</taxon>
        <taxon>Salipiger</taxon>
    </lineage>
</organism>
<dbReference type="SUPFAM" id="SSF52980">
    <property type="entry name" value="Restriction endonuclease-like"/>
    <property type="match status" value="1"/>
</dbReference>
<dbReference type="PANTHER" id="PTHR34039">
    <property type="entry name" value="UPF0102 PROTEIN YRAN"/>
    <property type="match status" value="1"/>
</dbReference>
<dbReference type="RefSeq" id="WP_188791330.1">
    <property type="nucleotide sequence ID" value="NZ_BMJV01000007.1"/>
</dbReference>
<dbReference type="InterPro" id="IPR011335">
    <property type="entry name" value="Restrct_endonuc-II-like"/>
</dbReference>
<name>A0A8J3EHQ8_9RHOB</name>
<evidence type="ECO:0000256" key="2">
    <source>
        <dbReference type="HAMAP-Rule" id="MF_00048"/>
    </source>
</evidence>
<dbReference type="Proteomes" id="UP000617145">
    <property type="component" value="Unassembled WGS sequence"/>
</dbReference>
<dbReference type="Gene3D" id="3.40.1350.10">
    <property type="match status" value="1"/>
</dbReference>
<dbReference type="GO" id="GO:0003676">
    <property type="term" value="F:nucleic acid binding"/>
    <property type="evidence" value="ECO:0007669"/>
    <property type="project" value="InterPro"/>
</dbReference>
<comment type="caution">
    <text evidence="3">The sequence shown here is derived from an EMBL/GenBank/DDBJ whole genome shotgun (WGS) entry which is preliminary data.</text>
</comment>
<reference evidence="3" key="2">
    <citation type="submission" date="2020-09" db="EMBL/GenBank/DDBJ databases">
        <authorList>
            <person name="Sun Q."/>
            <person name="Zhou Y."/>
        </authorList>
    </citation>
    <scope>NUCLEOTIDE SEQUENCE</scope>
    <source>
        <strain evidence="3">CGMCC 1.15762</strain>
    </source>
</reference>
<reference evidence="3" key="1">
    <citation type="journal article" date="2014" name="Int. J. Syst. Evol. Microbiol.">
        <title>Complete genome sequence of Corynebacterium casei LMG S-19264T (=DSM 44701T), isolated from a smear-ripened cheese.</title>
        <authorList>
            <consortium name="US DOE Joint Genome Institute (JGI-PGF)"/>
            <person name="Walter F."/>
            <person name="Albersmeier A."/>
            <person name="Kalinowski J."/>
            <person name="Ruckert C."/>
        </authorList>
    </citation>
    <scope>NUCLEOTIDE SEQUENCE</scope>
    <source>
        <strain evidence="3">CGMCC 1.15762</strain>
    </source>
</reference>
<evidence type="ECO:0000313" key="4">
    <source>
        <dbReference type="Proteomes" id="UP000617145"/>
    </source>
</evidence>
<gene>
    <name evidence="3" type="ORF">GCM10011415_32860</name>
</gene>